<sequence length="119" mass="13625">MRFRVFLPHVPILSQTCSGIRTHSLRSLGPLITTLEFAFPLLYLRFSKEVQVHVILQQKSTVLESTCAYTIIPNLKDFIYNLYLTGYNKMAIARLLPATKFQAILVNVCANRSYRTSTQ</sequence>
<protein>
    <submittedName>
        <fullName evidence="1">Uncharacterized protein</fullName>
    </submittedName>
</protein>
<dbReference type="RefSeq" id="XP_033383562.1">
    <property type="nucleotide sequence ID" value="XM_033521541.1"/>
</dbReference>
<organism evidence="1 2">
    <name type="scientific">Aaosphaeria arxii CBS 175.79</name>
    <dbReference type="NCBI Taxonomy" id="1450172"/>
    <lineage>
        <taxon>Eukaryota</taxon>
        <taxon>Fungi</taxon>
        <taxon>Dikarya</taxon>
        <taxon>Ascomycota</taxon>
        <taxon>Pezizomycotina</taxon>
        <taxon>Dothideomycetes</taxon>
        <taxon>Pleosporomycetidae</taxon>
        <taxon>Pleosporales</taxon>
        <taxon>Pleosporales incertae sedis</taxon>
        <taxon>Aaosphaeria</taxon>
    </lineage>
</organism>
<evidence type="ECO:0000313" key="1">
    <source>
        <dbReference type="EMBL" id="KAF2015223.1"/>
    </source>
</evidence>
<dbReference type="Proteomes" id="UP000799778">
    <property type="component" value="Unassembled WGS sequence"/>
</dbReference>
<dbReference type="AlphaFoldDB" id="A0A6A5XQK9"/>
<dbReference type="EMBL" id="ML978069">
    <property type="protein sequence ID" value="KAF2015223.1"/>
    <property type="molecule type" value="Genomic_DNA"/>
</dbReference>
<reference evidence="1" key="1">
    <citation type="journal article" date="2020" name="Stud. Mycol.">
        <title>101 Dothideomycetes genomes: a test case for predicting lifestyles and emergence of pathogens.</title>
        <authorList>
            <person name="Haridas S."/>
            <person name="Albert R."/>
            <person name="Binder M."/>
            <person name="Bloem J."/>
            <person name="Labutti K."/>
            <person name="Salamov A."/>
            <person name="Andreopoulos B."/>
            <person name="Baker S."/>
            <person name="Barry K."/>
            <person name="Bills G."/>
            <person name="Bluhm B."/>
            <person name="Cannon C."/>
            <person name="Castanera R."/>
            <person name="Culley D."/>
            <person name="Daum C."/>
            <person name="Ezra D."/>
            <person name="Gonzalez J."/>
            <person name="Henrissat B."/>
            <person name="Kuo A."/>
            <person name="Liang C."/>
            <person name="Lipzen A."/>
            <person name="Lutzoni F."/>
            <person name="Magnuson J."/>
            <person name="Mondo S."/>
            <person name="Nolan M."/>
            <person name="Ohm R."/>
            <person name="Pangilinan J."/>
            <person name="Park H.-J."/>
            <person name="Ramirez L."/>
            <person name="Alfaro M."/>
            <person name="Sun H."/>
            <person name="Tritt A."/>
            <person name="Yoshinaga Y."/>
            <person name="Zwiers L.-H."/>
            <person name="Turgeon B."/>
            <person name="Goodwin S."/>
            <person name="Spatafora J."/>
            <person name="Crous P."/>
            <person name="Grigoriev I."/>
        </authorList>
    </citation>
    <scope>NUCLEOTIDE SEQUENCE</scope>
    <source>
        <strain evidence="1">CBS 175.79</strain>
    </source>
</reference>
<dbReference type="GeneID" id="54278938"/>
<gene>
    <name evidence="1" type="ORF">BU24DRAFT_174131</name>
</gene>
<name>A0A6A5XQK9_9PLEO</name>
<proteinExistence type="predicted"/>
<accession>A0A6A5XQK9</accession>
<evidence type="ECO:0000313" key="2">
    <source>
        <dbReference type="Proteomes" id="UP000799778"/>
    </source>
</evidence>
<keyword evidence="2" id="KW-1185">Reference proteome</keyword>